<name>A0AAF3ELJ0_9BILA</name>
<dbReference type="GO" id="GO:0042981">
    <property type="term" value="P:regulation of apoptotic process"/>
    <property type="evidence" value="ECO:0007669"/>
    <property type="project" value="InterPro"/>
</dbReference>
<evidence type="ECO:0000313" key="2">
    <source>
        <dbReference type="Proteomes" id="UP000887575"/>
    </source>
</evidence>
<dbReference type="Proteomes" id="UP000887575">
    <property type="component" value="Unassembled WGS sequence"/>
</dbReference>
<dbReference type="AlphaFoldDB" id="A0AAF3ELJ0"/>
<evidence type="ECO:0000259" key="1">
    <source>
        <dbReference type="Pfam" id="PF00619"/>
    </source>
</evidence>
<sequence>MTSVTCSPSLADMRAAQADHLDRMKESLREVDAKDVVPILVARRVLQSFEMSKVYDQQSPHSQMDVLIEILKTKLNWVGPMTDALIKNGKAPIAQQLIKLQTERN</sequence>
<dbReference type="Gene3D" id="1.10.533.10">
    <property type="entry name" value="Death Domain, Fas"/>
    <property type="match status" value="1"/>
</dbReference>
<proteinExistence type="predicted"/>
<dbReference type="InterPro" id="IPR011029">
    <property type="entry name" value="DEATH-like_dom_sf"/>
</dbReference>
<keyword evidence="2" id="KW-1185">Reference proteome</keyword>
<accession>A0AAF3ELJ0</accession>
<protein>
    <submittedName>
        <fullName evidence="3">CARD domain-containing protein</fullName>
    </submittedName>
</protein>
<dbReference type="WBParaSite" id="MBELARI_LOCUS14910">
    <property type="protein sequence ID" value="MBELARI_LOCUS14910"/>
    <property type="gene ID" value="MBELARI_LOCUS14910"/>
</dbReference>
<organism evidence="2 3">
    <name type="scientific">Mesorhabditis belari</name>
    <dbReference type="NCBI Taxonomy" id="2138241"/>
    <lineage>
        <taxon>Eukaryota</taxon>
        <taxon>Metazoa</taxon>
        <taxon>Ecdysozoa</taxon>
        <taxon>Nematoda</taxon>
        <taxon>Chromadorea</taxon>
        <taxon>Rhabditida</taxon>
        <taxon>Rhabditina</taxon>
        <taxon>Rhabditomorpha</taxon>
        <taxon>Rhabditoidea</taxon>
        <taxon>Rhabditidae</taxon>
        <taxon>Mesorhabditinae</taxon>
        <taxon>Mesorhabditis</taxon>
    </lineage>
</organism>
<evidence type="ECO:0000313" key="3">
    <source>
        <dbReference type="WBParaSite" id="MBELARI_LOCUS14910"/>
    </source>
</evidence>
<dbReference type="SUPFAM" id="SSF47986">
    <property type="entry name" value="DEATH domain"/>
    <property type="match status" value="1"/>
</dbReference>
<reference evidence="3" key="1">
    <citation type="submission" date="2024-02" db="UniProtKB">
        <authorList>
            <consortium name="WormBaseParasite"/>
        </authorList>
    </citation>
    <scope>IDENTIFICATION</scope>
</reference>
<dbReference type="InterPro" id="IPR001315">
    <property type="entry name" value="CARD"/>
</dbReference>
<dbReference type="Pfam" id="PF00619">
    <property type="entry name" value="CARD"/>
    <property type="match status" value="1"/>
</dbReference>
<feature type="domain" description="CARD" evidence="1">
    <location>
        <begin position="26"/>
        <end position="97"/>
    </location>
</feature>